<keyword evidence="4" id="KW-0281">Fimbrium</keyword>
<name>W1NDD2_9GAMM</name>
<keyword evidence="7" id="KW-1185">Reference proteome</keyword>
<organism evidence="6 7">
    <name type="scientific">Halomonas huangheensis</name>
    <dbReference type="NCBI Taxonomy" id="1178482"/>
    <lineage>
        <taxon>Bacteria</taxon>
        <taxon>Pseudomonadati</taxon>
        <taxon>Pseudomonadota</taxon>
        <taxon>Gammaproteobacteria</taxon>
        <taxon>Oceanospirillales</taxon>
        <taxon>Halomonadaceae</taxon>
        <taxon>Halomonas</taxon>
    </lineage>
</organism>
<evidence type="ECO:0000313" key="6">
    <source>
        <dbReference type="EMBL" id="ERL53255.1"/>
    </source>
</evidence>
<dbReference type="GO" id="GO:0015628">
    <property type="term" value="P:protein secretion by the type II secretion system"/>
    <property type="evidence" value="ECO:0007669"/>
    <property type="project" value="InterPro"/>
</dbReference>
<dbReference type="Proteomes" id="UP000019113">
    <property type="component" value="Unassembled WGS sequence"/>
</dbReference>
<dbReference type="OrthoDB" id="5918848at2"/>
<dbReference type="NCBIfam" id="TIGR02532">
    <property type="entry name" value="IV_pilin_GFxxxE"/>
    <property type="match status" value="1"/>
</dbReference>
<dbReference type="GO" id="GO:0015627">
    <property type="term" value="C:type II protein secretion system complex"/>
    <property type="evidence" value="ECO:0007669"/>
    <property type="project" value="InterPro"/>
</dbReference>
<dbReference type="PATRIC" id="fig|1178482.3.peg.295"/>
<proteinExistence type="inferred from homology"/>
<dbReference type="GO" id="GO:0009289">
    <property type="term" value="C:pilus"/>
    <property type="evidence" value="ECO:0007669"/>
    <property type="project" value="InterPro"/>
</dbReference>
<keyword evidence="3" id="KW-0488">Methylation</keyword>
<dbReference type="PANTHER" id="PTHR30093">
    <property type="entry name" value="GENERAL SECRETION PATHWAY PROTEIN G"/>
    <property type="match status" value="1"/>
</dbReference>
<comment type="caution">
    <text evidence="6">The sequence shown here is derived from an EMBL/GenBank/DDBJ whole genome shotgun (WGS) entry which is preliminary data.</text>
</comment>
<dbReference type="eggNOG" id="COG4969">
    <property type="taxonomic scope" value="Bacteria"/>
</dbReference>
<dbReference type="PROSITE" id="PS00409">
    <property type="entry name" value="PROKAR_NTER_METHYL"/>
    <property type="match status" value="1"/>
</dbReference>
<keyword evidence="5" id="KW-1133">Transmembrane helix</keyword>
<evidence type="ECO:0000313" key="7">
    <source>
        <dbReference type="Proteomes" id="UP000019113"/>
    </source>
</evidence>
<dbReference type="InterPro" id="IPR000983">
    <property type="entry name" value="Bac_GSPG_pilin"/>
</dbReference>
<dbReference type="PANTHER" id="PTHR30093:SF34">
    <property type="entry name" value="PREPILIN PEPTIDASE-DEPENDENT PROTEIN D"/>
    <property type="match status" value="1"/>
</dbReference>
<keyword evidence="5" id="KW-0812">Transmembrane</keyword>
<dbReference type="InterPro" id="IPR012902">
    <property type="entry name" value="N_methyl_site"/>
</dbReference>
<dbReference type="Pfam" id="PF07963">
    <property type="entry name" value="N_methyl"/>
    <property type="match status" value="1"/>
</dbReference>
<dbReference type="AlphaFoldDB" id="W1NDD2"/>
<dbReference type="PRINTS" id="PR00813">
    <property type="entry name" value="BCTERIALGSPG"/>
</dbReference>
<evidence type="ECO:0000256" key="2">
    <source>
        <dbReference type="ARBA" id="ARBA00011156"/>
    </source>
</evidence>
<evidence type="ECO:0000256" key="4">
    <source>
        <dbReference type="RuleBase" id="RU000389"/>
    </source>
</evidence>
<dbReference type="STRING" id="1178482.AR456_11475"/>
<protein>
    <recommendedName>
        <fullName evidence="8">Fimbrial protein</fullName>
    </recommendedName>
</protein>
<comment type="similarity">
    <text evidence="1 4">Belongs to the N-Me-Phe pilin family.</text>
</comment>
<dbReference type="RefSeq" id="WP_021817241.1">
    <property type="nucleotide sequence ID" value="NZ_AVBC01000011.1"/>
</dbReference>
<evidence type="ECO:0000256" key="3">
    <source>
        <dbReference type="ARBA" id="ARBA00022481"/>
    </source>
</evidence>
<evidence type="ECO:0000256" key="5">
    <source>
        <dbReference type="SAM" id="Phobius"/>
    </source>
</evidence>
<sequence length="176" mass="18961">MTHGLHQSGRQYPRQREYSQQRKYRQAGFTLIELMVVVAIIGILAAIAIPRYQDYVRRSEFNAALGSLRALETNAEIYLSHGGVWSEVSYRNLGISSEGLHGKQLTISGEEGSEPAMQLVYGDDVVDGAPGIVSLVSQQHGGWVCRTTEKAELLPGTLSCETGVSIVVGSEPGAGG</sequence>
<comment type="subunit">
    <text evidence="2">The pili are polar flexible filaments of about 5.4 nanometers diameter and 2.5 micrometers average length; they consist of only a single polypeptide chain arranged in a helical configuration of five subunits per turn in the assembled pilus.</text>
</comment>
<gene>
    <name evidence="6" type="ORF">BJB45_18460</name>
</gene>
<dbReference type="Pfam" id="PF00114">
    <property type="entry name" value="Pilin"/>
    <property type="match status" value="1"/>
</dbReference>
<reference evidence="6 7" key="1">
    <citation type="submission" date="2013-08" db="EMBL/GenBank/DDBJ databases">
        <title>draft genome of Halomonas huanghegensis, strain BJGMM-B45T.</title>
        <authorList>
            <person name="Miao C."/>
            <person name="Wan Y."/>
            <person name="Jin W."/>
        </authorList>
    </citation>
    <scope>NUCLEOTIDE SEQUENCE [LARGE SCALE GENOMIC DNA]</scope>
    <source>
        <strain evidence="6 7">BJGMM-B45</strain>
    </source>
</reference>
<evidence type="ECO:0000256" key="1">
    <source>
        <dbReference type="ARBA" id="ARBA00005233"/>
    </source>
</evidence>
<dbReference type="GO" id="GO:0007155">
    <property type="term" value="P:cell adhesion"/>
    <property type="evidence" value="ECO:0007669"/>
    <property type="project" value="InterPro"/>
</dbReference>
<evidence type="ECO:0008006" key="8">
    <source>
        <dbReference type="Google" id="ProtNLM"/>
    </source>
</evidence>
<dbReference type="InterPro" id="IPR001082">
    <property type="entry name" value="Pilin"/>
</dbReference>
<feature type="transmembrane region" description="Helical" evidence="5">
    <location>
        <begin position="27"/>
        <end position="49"/>
    </location>
</feature>
<dbReference type="EMBL" id="AVBC01000011">
    <property type="protein sequence ID" value="ERL53255.1"/>
    <property type="molecule type" value="Genomic_DNA"/>
</dbReference>
<dbReference type="Gene3D" id="3.30.700.10">
    <property type="entry name" value="Glycoprotein, Type 4 Pilin"/>
    <property type="match status" value="1"/>
</dbReference>
<keyword evidence="5" id="KW-0472">Membrane</keyword>
<accession>W1NDD2</accession>
<dbReference type="KEGG" id="hhu:AR456_11475"/>
<dbReference type="SUPFAM" id="SSF54523">
    <property type="entry name" value="Pili subunits"/>
    <property type="match status" value="1"/>
</dbReference>
<dbReference type="InterPro" id="IPR045584">
    <property type="entry name" value="Pilin-like"/>
</dbReference>